<comment type="caution">
    <text evidence="6">The sequence shown here is derived from an EMBL/GenBank/DDBJ whole genome shotgun (WGS) entry which is preliminary data.</text>
</comment>
<keyword evidence="1" id="KW-0001">2Fe-2S</keyword>
<keyword evidence="7" id="KW-1185">Reference proteome</keyword>
<protein>
    <submittedName>
        <fullName evidence="6">Rieske 2Fe-2S domain-containing protein</fullName>
    </submittedName>
</protein>
<dbReference type="EMBL" id="JAJGNA010000018">
    <property type="protein sequence ID" value="MCC4309579.1"/>
    <property type="molecule type" value="Genomic_DNA"/>
</dbReference>
<dbReference type="GO" id="GO:0046872">
    <property type="term" value="F:metal ion binding"/>
    <property type="evidence" value="ECO:0007669"/>
    <property type="project" value="UniProtKB-KW"/>
</dbReference>
<keyword evidence="4" id="KW-0411">Iron-sulfur</keyword>
<name>A0A9Q3UQ69_9GAMM</name>
<gene>
    <name evidence="6" type="ORF">LL252_13465</name>
</gene>
<dbReference type="Proteomes" id="UP001108027">
    <property type="component" value="Unassembled WGS sequence"/>
</dbReference>
<evidence type="ECO:0000313" key="7">
    <source>
        <dbReference type="Proteomes" id="UP001108027"/>
    </source>
</evidence>
<feature type="domain" description="Rieske" evidence="5">
    <location>
        <begin position="3"/>
        <end position="97"/>
    </location>
</feature>
<evidence type="ECO:0000256" key="2">
    <source>
        <dbReference type="ARBA" id="ARBA00022723"/>
    </source>
</evidence>
<accession>A0A9Q3UQ69</accession>
<dbReference type="InterPro" id="IPR036922">
    <property type="entry name" value="Rieske_2Fe-2S_sf"/>
</dbReference>
<dbReference type="PROSITE" id="PS51296">
    <property type="entry name" value="RIESKE"/>
    <property type="match status" value="1"/>
</dbReference>
<dbReference type="GO" id="GO:0051537">
    <property type="term" value="F:2 iron, 2 sulfur cluster binding"/>
    <property type="evidence" value="ECO:0007669"/>
    <property type="project" value="UniProtKB-KW"/>
</dbReference>
<keyword evidence="2" id="KW-0479">Metal-binding</keyword>
<evidence type="ECO:0000256" key="4">
    <source>
        <dbReference type="ARBA" id="ARBA00023014"/>
    </source>
</evidence>
<sequence>MFHRLIRTLDLYDGLRLPVTIGRHELLLVHEEGETWLVQRRCPHGDFPLERGTLHDGVLRCPGHGLTFSLRNGRCPDNPAFCLRHYPLEFDGPWLGVSLDPAGGH</sequence>
<keyword evidence="3" id="KW-0408">Iron</keyword>
<evidence type="ECO:0000313" key="6">
    <source>
        <dbReference type="EMBL" id="MCC4309579.1"/>
    </source>
</evidence>
<proteinExistence type="predicted"/>
<dbReference type="Gene3D" id="2.102.10.10">
    <property type="entry name" value="Rieske [2Fe-2S] iron-sulphur domain"/>
    <property type="match status" value="1"/>
</dbReference>
<evidence type="ECO:0000256" key="3">
    <source>
        <dbReference type="ARBA" id="ARBA00023004"/>
    </source>
</evidence>
<dbReference type="AlphaFoldDB" id="A0A9Q3UQ69"/>
<dbReference type="RefSeq" id="WP_204429868.1">
    <property type="nucleotide sequence ID" value="NZ_ARXL01000010.1"/>
</dbReference>
<dbReference type="SUPFAM" id="SSF50022">
    <property type="entry name" value="ISP domain"/>
    <property type="match status" value="1"/>
</dbReference>
<evidence type="ECO:0000256" key="1">
    <source>
        <dbReference type="ARBA" id="ARBA00022714"/>
    </source>
</evidence>
<dbReference type="Pfam" id="PF00355">
    <property type="entry name" value="Rieske"/>
    <property type="match status" value="1"/>
</dbReference>
<organism evidence="6 7">
    <name type="scientific">Alloalcanivorax marinus</name>
    <dbReference type="NCBI Taxonomy" id="1177169"/>
    <lineage>
        <taxon>Bacteria</taxon>
        <taxon>Pseudomonadati</taxon>
        <taxon>Pseudomonadota</taxon>
        <taxon>Gammaproteobacteria</taxon>
        <taxon>Oceanospirillales</taxon>
        <taxon>Alcanivoracaceae</taxon>
        <taxon>Alloalcanivorax</taxon>
    </lineage>
</organism>
<evidence type="ECO:0000259" key="5">
    <source>
        <dbReference type="PROSITE" id="PS51296"/>
    </source>
</evidence>
<reference evidence="6" key="1">
    <citation type="submission" date="2021-10" db="EMBL/GenBank/DDBJ databases">
        <title>The diversity and Nitrogen Metabolism of Culturable Nitrate-Utilizing Bacteria Within the Oxygen Minimum Zone of the Changjiang (Yangtze River)Estuary.</title>
        <authorList>
            <person name="Zhang D."/>
            <person name="Zheng J."/>
            <person name="Liu S."/>
            <person name="He W."/>
        </authorList>
    </citation>
    <scope>NUCLEOTIDE SEQUENCE</scope>
    <source>
        <strain evidence="6">FXH-223</strain>
    </source>
</reference>
<dbReference type="InterPro" id="IPR017941">
    <property type="entry name" value="Rieske_2Fe-2S"/>
</dbReference>